<gene>
    <name evidence="1" type="ORF">DC3_12410</name>
</gene>
<sequence length="70" mass="8202">MNQHQVDLLLQEWHTLAEQLQQHIAQPEKNYPQINQELEVILFKTMRIRSLLEDRSGSSGVGQYTITPEE</sequence>
<comment type="caution">
    <text evidence="1">The sequence shown here is derived from an EMBL/GenBank/DDBJ whole genome shotgun (WGS) entry which is preliminary data.</text>
</comment>
<organism evidence="1 2">
    <name type="scientific">Deinococcus cellulosilyticus (strain DSM 18568 / NBRC 106333 / KACC 11606 / 5516J-15)</name>
    <dbReference type="NCBI Taxonomy" id="1223518"/>
    <lineage>
        <taxon>Bacteria</taxon>
        <taxon>Thermotogati</taxon>
        <taxon>Deinococcota</taxon>
        <taxon>Deinococci</taxon>
        <taxon>Deinococcales</taxon>
        <taxon>Deinococcaceae</taxon>
        <taxon>Deinococcus</taxon>
    </lineage>
</organism>
<dbReference type="AlphaFoldDB" id="A0A511MZR3"/>
<evidence type="ECO:0000313" key="1">
    <source>
        <dbReference type="EMBL" id="GEM45606.1"/>
    </source>
</evidence>
<protein>
    <submittedName>
        <fullName evidence="1">Uncharacterized protein</fullName>
    </submittedName>
</protein>
<keyword evidence="2" id="KW-1185">Reference proteome</keyword>
<reference evidence="1 2" key="1">
    <citation type="submission" date="2019-07" db="EMBL/GenBank/DDBJ databases">
        <title>Whole genome shotgun sequence of Deinococcus cellulosilyticus NBRC 106333.</title>
        <authorList>
            <person name="Hosoyama A."/>
            <person name="Uohara A."/>
            <person name="Ohji S."/>
            <person name="Ichikawa N."/>
        </authorList>
    </citation>
    <scope>NUCLEOTIDE SEQUENCE [LARGE SCALE GENOMIC DNA]</scope>
    <source>
        <strain evidence="1 2">NBRC 106333</strain>
    </source>
</reference>
<proteinExistence type="predicted"/>
<dbReference type="EMBL" id="BJXB01000004">
    <property type="protein sequence ID" value="GEM45606.1"/>
    <property type="molecule type" value="Genomic_DNA"/>
</dbReference>
<accession>A0A511MZR3</accession>
<dbReference type="Proteomes" id="UP000321306">
    <property type="component" value="Unassembled WGS sequence"/>
</dbReference>
<name>A0A511MZR3_DEIC1</name>
<dbReference type="RefSeq" id="WP_146883062.1">
    <property type="nucleotide sequence ID" value="NZ_BJXB01000004.1"/>
</dbReference>
<evidence type="ECO:0000313" key="2">
    <source>
        <dbReference type="Proteomes" id="UP000321306"/>
    </source>
</evidence>